<keyword evidence="3 12" id="KW-0808">Transferase</keyword>
<dbReference type="InterPro" id="IPR002694">
    <property type="entry name" value="Znf_CHC2"/>
</dbReference>
<dbReference type="Proteomes" id="UP000321595">
    <property type="component" value="Chromosome"/>
</dbReference>
<evidence type="ECO:0000256" key="4">
    <source>
        <dbReference type="ARBA" id="ARBA00022695"/>
    </source>
</evidence>
<dbReference type="Pfam" id="PF10410">
    <property type="entry name" value="DnaB_bind"/>
    <property type="match status" value="1"/>
</dbReference>
<dbReference type="SUPFAM" id="SSF57783">
    <property type="entry name" value="Zinc beta-ribbon"/>
    <property type="match status" value="1"/>
</dbReference>
<comment type="cofactor">
    <cofactor evidence="12 13 14">
        <name>Zn(2+)</name>
        <dbReference type="ChEBI" id="CHEBI:29105"/>
    </cofactor>
    <text evidence="12 13 14">Binds 1 zinc ion per monomer.</text>
</comment>
<protein>
    <recommendedName>
        <fullName evidence="12 13">DNA primase</fullName>
        <ecNumber evidence="12">2.7.7.101</ecNumber>
    </recommendedName>
</protein>
<dbReference type="PROSITE" id="PS50880">
    <property type="entry name" value="TOPRIM"/>
    <property type="match status" value="1"/>
</dbReference>
<dbReference type="OrthoDB" id="9803773at2"/>
<keyword evidence="9" id="KW-0460">Magnesium</keyword>
<dbReference type="PIRSF" id="PIRSF002811">
    <property type="entry name" value="DnaG"/>
    <property type="match status" value="1"/>
</dbReference>
<dbReference type="AlphaFoldDB" id="A0A5B8XR43"/>
<dbReference type="Gene3D" id="1.10.860.10">
    <property type="entry name" value="DNAb Helicase, Chain A"/>
    <property type="match status" value="1"/>
</dbReference>
<dbReference type="PANTHER" id="PTHR30313:SF2">
    <property type="entry name" value="DNA PRIMASE"/>
    <property type="match status" value="1"/>
</dbReference>
<keyword evidence="8 12" id="KW-0862">Zinc</keyword>
<dbReference type="KEGG" id="bbae:FRD01_10950"/>
<evidence type="ECO:0000256" key="7">
    <source>
        <dbReference type="ARBA" id="ARBA00022771"/>
    </source>
</evidence>
<dbReference type="Pfam" id="PF01807">
    <property type="entry name" value="Zn_ribbon_DnaG"/>
    <property type="match status" value="1"/>
</dbReference>
<dbReference type="EC" id="2.7.7.101" evidence="12"/>
<dbReference type="SMART" id="SM00400">
    <property type="entry name" value="ZnF_CHCC"/>
    <property type="match status" value="1"/>
</dbReference>
<comment type="domain">
    <text evidence="12">Contains an N-terminal zinc-binding domain, a central core domain that contains the primase activity, and a C-terminal DnaB-binding domain.</text>
</comment>
<dbReference type="InterPro" id="IPR036977">
    <property type="entry name" value="DNA_primase_Znf_CHC2"/>
</dbReference>
<keyword evidence="1 12" id="KW-0240">DNA-directed RNA polymerase</keyword>
<dbReference type="GO" id="GO:0000428">
    <property type="term" value="C:DNA-directed RNA polymerase complex"/>
    <property type="evidence" value="ECO:0007669"/>
    <property type="project" value="UniProtKB-KW"/>
</dbReference>
<keyword evidence="5 12" id="KW-0235">DNA replication</keyword>
<dbReference type="Gene3D" id="3.40.1360.10">
    <property type="match status" value="1"/>
</dbReference>
<dbReference type="InterPro" id="IPR019475">
    <property type="entry name" value="DNA_primase_DnaB-bd"/>
</dbReference>
<comment type="subunit">
    <text evidence="12">Monomer. Interacts with DnaB.</text>
</comment>
<dbReference type="FunFam" id="3.90.580.10:FF:000001">
    <property type="entry name" value="DNA primase"/>
    <property type="match status" value="1"/>
</dbReference>
<proteinExistence type="inferred from homology"/>
<dbReference type="GO" id="GO:0005737">
    <property type="term" value="C:cytoplasm"/>
    <property type="evidence" value="ECO:0007669"/>
    <property type="project" value="TreeGrafter"/>
</dbReference>
<dbReference type="SUPFAM" id="SSF56731">
    <property type="entry name" value="DNA primase core"/>
    <property type="match status" value="1"/>
</dbReference>
<accession>A0A5B8XR43</accession>
<evidence type="ECO:0000256" key="10">
    <source>
        <dbReference type="ARBA" id="ARBA00023125"/>
    </source>
</evidence>
<dbReference type="CDD" id="cd03364">
    <property type="entry name" value="TOPRIM_DnaG_primases"/>
    <property type="match status" value="1"/>
</dbReference>
<name>A0A5B8XR43_9DELT</name>
<dbReference type="PANTHER" id="PTHR30313">
    <property type="entry name" value="DNA PRIMASE"/>
    <property type="match status" value="1"/>
</dbReference>
<dbReference type="Gene3D" id="3.90.980.10">
    <property type="entry name" value="DNA primase, catalytic core, N-terminal domain"/>
    <property type="match status" value="1"/>
</dbReference>
<dbReference type="HAMAP" id="MF_00974">
    <property type="entry name" value="DNA_primase_DnaG"/>
    <property type="match status" value="1"/>
</dbReference>
<dbReference type="Pfam" id="PF08275">
    <property type="entry name" value="DNAG_N"/>
    <property type="match status" value="1"/>
</dbReference>
<evidence type="ECO:0000256" key="9">
    <source>
        <dbReference type="ARBA" id="ARBA00022842"/>
    </source>
</evidence>
<keyword evidence="6 12" id="KW-0479">Metal-binding</keyword>
<comment type="function">
    <text evidence="12 13">RNA polymerase that catalyzes the synthesis of short RNA molecules used as primers for DNA polymerase during DNA replication.</text>
</comment>
<dbReference type="InterPro" id="IPR016136">
    <property type="entry name" value="DNA_helicase_N/primase_C"/>
</dbReference>
<keyword evidence="10 12" id="KW-0238">DNA-binding</keyword>
<evidence type="ECO:0000256" key="14">
    <source>
        <dbReference type="PIRSR" id="PIRSR002811-1"/>
    </source>
</evidence>
<dbReference type="InterPro" id="IPR037068">
    <property type="entry name" value="DNA_primase_core_N_sf"/>
</dbReference>
<dbReference type="GO" id="GO:0006269">
    <property type="term" value="P:DNA replication, synthesis of primer"/>
    <property type="evidence" value="ECO:0007669"/>
    <property type="project" value="UniProtKB-UniRule"/>
</dbReference>
<dbReference type="Gene3D" id="3.90.580.10">
    <property type="entry name" value="Zinc finger, CHC2-type domain"/>
    <property type="match status" value="1"/>
</dbReference>
<evidence type="ECO:0000256" key="13">
    <source>
        <dbReference type="PIRNR" id="PIRNR002811"/>
    </source>
</evidence>
<dbReference type="InterPro" id="IPR030846">
    <property type="entry name" value="DnaG_bac"/>
</dbReference>
<evidence type="ECO:0000256" key="8">
    <source>
        <dbReference type="ARBA" id="ARBA00022833"/>
    </source>
</evidence>
<evidence type="ECO:0000256" key="2">
    <source>
        <dbReference type="ARBA" id="ARBA00022515"/>
    </source>
</evidence>
<dbReference type="InterPro" id="IPR006171">
    <property type="entry name" value="TOPRIM_dom"/>
</dbReference>
<dbReference type="InterPro" id="IPR034151">
    <property type="entry name" value="TOPRIM_DnaG_bac"/>
</dbReference>
<keyword evidence="4 12" id="KW-0548">Nucleotidyltransferase</keyword>
<dbReference type="InterPro" id="IPR013264">
    <property type="entry name" value="DNAG_N"/>
</dbReference>
<evidence type="ECO:0000256" key="6">
    <source>
        <dbReference type="ARBA" id="ARBA00022723"/>
    </source>
</evidence>
<feature type="domain" description="Toprim" evidence="15">
    <location>
        <begin position="295"/>
        <end position="376"/>
    </location>
</feature>
<evidence type="ECO:0000256" key="11">
    <source>
        <dbReference type="ARBA" id="ARBA00023163"/>
    </source>
</evidence>
<dbReference type="GO" id="GO:1990077">
    <property type="term" value="C:primosome complex"/>
    <property type="evidence" value="ECO:0007669"/>
    <property type="project" value="UniProtKB-KW"/>
</dbReference>
<comment type="similarity">
    <text evidence="12 13">Belongs to the DnaG primase family.</text>
</comment>
<dbReference type="EMBL" id="CP042467">
    <property type="protein sequence ID" value="QED27741.1"/>
    <property type="molecule type" value="Genomic_DNA"/>
</dbReference>
<organism evidence="16 17">
    <name type="scientific">Microvenator marinus</name>
    <dbReference type="NCBI Taxonomy" id="2600177"/>
    <lineage>
        <taxon>Bacteria</taxon>
        <taxon>Deltaproteobacteria</taxon>
        <taxon>Bradymonadales</taxon>
        <taxon>Microvenatoraceae</taxon>
        <taxon>Microvenator</taxon>
    </lineage>
</organism>
<dbReference type="InterPro" id="IPR006295">
    <property type="entry name" value="DNA_primase_DnaG"/>
</dbReference>
<dbReference type="InterPro" id="IPR050219">
    <property type="entry name" value="DnaG_primase"/>
</dbReference>
<evidence type="ECO:0000256" key="12">
    <source>
        <dbReference type="HAMAP-Rule" id="MF_00974"/>
    </source>
</evidence>
<keyword evidence="2 12" id="KW-0639">Primosome</keyword>
<dbReference type="GO" id="GO:0003899">
    <property type="term" value="F:DNA-directed RNA polymerase activity"/>
    <property type="evidence" value="ECO:0007669"/>
    <property type="project" value="UniProtKB-UniRule"/>
</dbReference>
<evidence type="ECO:0000313" key="17">
    <source>
        <dbReference type="Proteomes" id="UP000321595"/>
    </source>
</evidence>
<dbReference type="GO" id="GO:0003677">
    <property type="term" value="F:DNA binding"/>
    <property type="evidence" value="ECO:0007669"/>
    <property type="project" value="UniProtKB-KW"/>
</dbReference>
<dbReference type="NCBIfam" id="TIGR01391">
    <property type="entry name" value="dnaG"/>
    <property type="match status" value="1"/>
</dbReference>
<keyword evidence="17" id="KW-1185">Reference proteome</keyword>
<feature type="zinc finger region" description="CHC2-type" evidence="12 14">
    <location>
        <begin position="71"/>
        <end position="95"/>
    </location>
</feature>
<evidence type="ECO:0000259" key="15">
    <source>
        <dbReference type="PROSITE" id="PS50880"/>
    </source>
</evidence>
<dbReference type="Pfam" id="PF13155">
    <property type="entry name" value="Toprim_2"/>
    <property type="match status" value="1"/>
</dbReference>
<gene>
    <name evidence="12" type="primary">dnaG</name>
    <name evidence="16" type="ORF">FRD01_10950</name>
</gene>
<evidence type="ECO:0000313" key="16">
    <source>
        <dbReference type="EMBL" id="QED27741.1"/>
    </source>
</evidence>
<evidence type="ECO:0000256" key="5">
    <source>
        <dbReference type="ARBA" id="ARBA00022705"/>
    </source>
</evidence>
<comment type="catalytic activity">
    <reaction evidence="12">
        <text>ssDNA + n NTP = ssDNA/pppN(pN)n-1 hybrid + (n-1) diphosphate.</text>
        <dbReference type="EC" id="2.7.7.101"/>
    </reaction>
</comment>
<keyword evidence="7 12" id="KW-0863">Zinc-finger</keyword>
<evidence type="ECO:0000256" key="3">
    <source>
        <dbReference type="ARBA" id="ARBA00022679"/>
    </source>
</evidence>
<evidence type="ECO:0000256" key="1">
    <source>
        <dbReference type="ARBA" id="ARBA00022478"/>
    </source>
</evidence>
<reference evidence="16 17" key="1">
    <citation type="submission" date="2019-08" db="EMBL/GenBank/DDBJ databases">
        <authorList>
            <person name="Liang Q."/>
        </authorList>
    </citation>
    <scope>NUCLEOTIDE SEQUENCE [LARGE SCALE GENOMIC DNA]</scope>
    <source>
        <strain evidence="16 17">V1718</strain>
    </source>
</reference>
<dbReference type="SMART" id="SM00493">
    <property type="entry name" value="TOPRIM"/>
    <property type="match status" value="1"/>
</dbReference>
<sequence>MTAAFQPLHFSACFAPVRGLRHGTRTYQEMNFMGRIPEDVIDEVLRRADIVQTISTYVTLKKAGANHKGLCPFHNEKTPSFNVHQAKGIYKCFGCGAGGNVIGFLMAIEGWNFPETVRYLAERHGVELPEESEEERAESDKKREGKKLYFRIMDLARTYYEDNLWSEVGRAAQLYLSERGIDEATSRKFALGYAPQGWQGLLDHLEKENIPGSWVTKAGLALERREQNGFYDRFRHRIMFPVQDIWGNTLAFGGRVFAADDDGPKYINSSETSYYTKGHQLYGLYTAKQAIQQEGWALLVEGNFDVIALHAQGIEVAVAPMGTALTAEQTKLLGRYCREVYIAFDGDSAGEDATERSMAATYEAELDVRVVRFDETDDPDSFVRREGKQALEAKIKAAPPIIGWALDRVLAPAEGNEVEKKLGALEDAGKILKDVKNQVTWEHYAQEVSRRLDIEPQLLREYIQRPKMAAQRVRQAIEDSQRPLELPPAEFGILTVILDSPKFLAHFLENSFDGLLSSSELASFLRALPDQIQEDGKISHASVLQYVENQAFKRTVEQALMAPEELYTAERTQRFYDDCVRAIKKQWAERTLKELNRELAQTNFMTEREKYQQLSEQKLMVERFRQSPDTR</sequence>
<dbReference type="GO" id="GO:0008270">
    <property type="term" value="F:zinc ion binding"/>
    <property type="evidence" value="ECO:0007669"/>
    <property type="project" value="UniProtKB-UniRule"/>
</dbReference>
<keyword evidence="11 12" id="KW-0804">Transcription</keyword>